<dbReference type="Proteomes" id="UP000054248">
    <property type="component" value="Unassembled WGS sequence"/>
</dbReference>
<accession>A0A0C3QJY6</accession>
<feature type="compositionally biased region" description="Low complexity" evidence="1">
    <location>
        <begin position="44"/>
        <end position="58"/>
    </location>
</feature>
<feature type="region of interest" description="Disordered" evidence="1">
    <location>
        <begin position="250"/>
        <end position="269"/>
    </location>
</feature>
<dbReference type="EMBL" id="KN822953">
    <property type="protein sequence ID" value="KIO32705.1"/>
    <property type="molecule type" value="Genomic_DNA"/>
</dbReference>
<name>A0A0C3QJY6_9AGAM</name>
<evidence type="ECO:0000313" key="3">
    <source>
        <dbReference type="Proteomes" id="UP000054248"/>
    </source>
</evidence>
<dbReference type="OrthoDB" id="3399274at2759"/>
<reference evidence="2 3" key="1">
    <citation type="submission" date="2014-04" db="EMBL/GenBank/DDBJ databases">
        <authorList>
            <consortium name="DOE Joint Genome Institute"/>
            <person name="Kuo A."/>
            <person name="Girlanda M."/>
            <person name="Perotto S."/>
            <person name="Kohler A."/>
            <person name="Nagy L.G."/>
            <person name="Floudas D."/>
            <person name="Copeland A."/>
            <person name="Barry K.W."/>
            <person name="Cichocki N."/>
            <person name="Veneault-Fourrey C."/>
            <person name="LaButti K."/>
            <person name="Lindquist E.A."/>
            <person name="Lipzen A."/>
            <person name="Lundell T."/>
            <person name="Morin E."/>
            <person name="Murat C."/>
            <person name="Sun H."/>
            <person name="Tunlid A."/>
            <person name="Henrissat B."/>
            <person name="Grigoriev I.V."/>
            <person name="Hibbett D.S."/>
            <person name="Martin F."/>
            <person name="Nordberg H.P."/>
            <person name="Cantor M.N."/>
            <person name="Hua S.X."/>
        </authorList>
    </citation>
    <scope>NUCLEOTIDE SEQUENCE [LARGE SCALE GENOMIC DNA]</scope>
    <source>
        <strain evidence="2 3">MUT 4182</strain>
    </source>
</reference>
<feature type="compositionally biased region" description="Pro residues" evidence="1">
    <location>
        <begin position="253"/>
        <end position="269"/>
    </location>
</feature>
<feature type="region of interest" description="Disordered" evidence="1">
    <location>
        <begin position="1"/>
        <end position="58"/>
    </location>
</feature>
<feature type="compositionally biased region" description="Basic and acidic residues" evidence="1">
    <location>
        <begin position="211"/>
        <end position="225"/>
    </location>
</feature>
<dbReference type="HOGENOM" id="CLU_826886_0_0_1"/>
<dbReference type="AlphaFoldDB" id="A0A0C3QJY6"/>
<protein>
    <submittedName>
        <fullName evidence="2">Uncharacterized protein</fullName>
    </submittedName>
</protein>
<evidence type="ECO:0000256" key="1">
    <source>
        <dbReference type="SAM" id="MobiDB-lite"/>
    </source>
</evidence>
<sequence>MATQQSFTGYPTSTTSSSSSTHSNRPPPSAALRSLRPLNNAQIPSSSRVRPSTASSAAWAPTFSVSDSQMLNEHTVMSAEGFVAIPKSPTTEAWGNTTSISGVVAAGKEKKEKEKEKRKKRSKPISKGLARGSPGGAEDDTEWVLSESVTVVGLPTTQSSDSIQFDTKEDVKRRVSSLGTASPAPTASSTTSNKRESRSGAARSGGVEVRVVQEEWKSVPERNNEDASEVENGQDVTPPVQRVIPTAAAVHPSPSPYAPGPPREMPVQPFPPPYAAPLPQMQHYLHHQASLPQMQGLPMHQNNVPAMANLLAAPHLAALLPQFGAGMLQQPQATMASVAATQNLLAGLAPLLAAANTQAHMLQPALQTQQLYQGSQQQPQQLQQALELYLALANMNLALSAEHARNSSPDSQ</sequence>
<feature type="compositionally biased region" description="Low complexity" evidence="1">
    <location>
        <begin position="11"/>
        <end position="24"/>
    </location>
</feature>
<feature type="compositionally biased region" description="Polar residues" evidence="1">
    <location>
        <begin position="88"/>
        <end position="101"/>
    </location>
</feature>
<proteinExistence type="predicted"/>
<keyword evidence="3" id="KW-1185">Reference proteome</keyword>
<evidence type="ECO:0000313" key="2">
    <source>
        <dbReference type="EMBL" id="KIO32705.1"/>
    </source>
</evidence>
<organism evidence="2 3">
    <name type="scientific">Tulasnella calospora MUT 4182</name>
    <dbReference type="NCBI Taxonomy" id="1051891"/>
    <lineage>
        <taxon>Eukaryota</taxon>
        <taxon>Fungi</taxon>
        <taxon>Dikarya</taxon>
        <taxon>Basidiomycota</taxon>
        <taxon>Agaricomycotina</taxon>
        <taxon>Agaricomycetes</taxon>
        <taxon>Cantharellales</taxon>
        <taxon>Tulasnellaceae</taxon>
        <taxon>Tulasnella</taxon>
    </lineage>
</organism>
<feature type="compositionally biased region" description="Polar residues" evidence="1">
    <location>
        <begin position="1"/>
        <end position="10"/>
    </location>
</feature>
<feature type="compositionally biased region" description="Polar residues" evidence="1">
    <location>
        <begin position="155"/>
        <end position="165"/>
    </location>
</feature>
<reference evidence="3" key="2">
    <citation type="submission" date="2015-01" db="EMBL/GenBank/DDBJ databases">
        <title>Evolutionary Origins and Diversification of the Mycorrhizal Mutualists.</title>
        <authorList>
            <consortium name="DOE Joint Genome Institute"/>
            <consortium name="Mycorrhizal Genomics Consortium"/>
            <person name="Kohler A."/>
            <person name="Kuo A."/>
            <person name="Nagy L.G."/>
            <person name="Floudas D."/>
            <person name="Copeland A."/>
            <person name="Barry K.W."/>
            <person name="Cichocki N."/>
            <person name="Veneault-Fourrey C."/>
            <person name="LaButti K."/>
            <person name="Lindquist E.A."/>
            <person name="Lipzen A."/>
            <person name="Lundell T."/>
            <person name="Morin E."/>
            <person name="Murat C."/>
            <person name="Riley R."/>
            <person name="Ohm R."/>
            <person name="Sun H."/>
            <person name="Tunlid A."/>
            <person name="Henrissat B."/>
            <person name="Grigoriev I.V."/>
            <person name="Hibbett D.S."/>
            <person name="Martin F."/>
        </authorList>
    </citation>
    <scope>NUCLEOTIDE SEQUENCE [LARGE SCALE GENOMIC DNA]</scope>
    <source>
        <strain evidence="3">MUT 4182</strain>
    </source>
</reference>
<feature type="compositionally biased region" description="Low complexity" evidence="1">
    <location>
        <begin position="180"/>
        <end position="192"/>
    </location>
</feature>
<gene>
    <name evidence="2" type="ORF">M407DRAFT_18465</name>
</gene>
<feature type="region of interest" description="Disordered" evidence="1">
    <location>
        <begin position="88"/>
        <end position="238"/>
    </location>
</feature>